<gene>
    <name evidence="2" type="ORF">EW093_12575</name>
</gene>
<dbReference type="KEGG" id="sper:EW093_12575"/>
<accession>A0A5C1QFY8</accession>
<organism evidence="2 3">
    <name type="scientific">Thiospirochaeta perfilievii</name>
    <dbReference type="NCBI Taxonomy" id="252967"/>
    <lineage>
        <taxon>Bacteria</taxon>
        <taxon>Pseudomonadati</taxon>
        <taxon>Spirochaetota</taxon>
        <taxon>Spirochaetia</taxon>
        <taxon>Spirochaetales</taxon>
        <taxon>Spirochaetaceae</taxon>
        <taxon>Thiospirochaeta</taxon>
    </lineage>
</organism>
<keyword evidence="1" id="KW-0812">Transmembrane</keyword>
<dbReference type="AlphaFoldDB" id="A0A5C1QFY8"/>
<name>A0A5C1QFY8_9SPIO</name>
<dbReference type="RefSeq" id="WP_149568752.1">
    <property type="nucleotide sequence ID" value="NZ_CP035807.1"/>
</dbReference>
<protein>
    <submittedName>
        <fullName evidence="2">Uncharacterized protein</fullName>
    </submittedName>
</protein>
<evidence type="ECO:0000313" key="3">
    <source>
        <dbReference type="Proteomes" id="UP000323824"/>
    </source>
</evidence>
<feature type="transmembrane region" description="Helical" evidence="1">
    <location>
        <begin position="44"/>
        <end position="62"/>
    </location>
</feature>
<feature type="transmembrane region" description="Helical" evidence="1">
    <location>
        <begin position="18"/>
        <end position="38"/>
    </location>
</feature>
<evidence type="ECO:0000256" key="1">
    <source>
        <dbReference type="SAM" id="Phobius"/>
    </source>
</evidence>
<sequence>MGKKDNVIKFHKVIGLQLYGYLAMIPFLFALLTLINNYKLSSLIQYSIGLIFILVLLLINHLDPEARVTKDKILLYNTFHNHPVVLYKKDFVSYEKINSRLVKFTFNNKSYELKLNKRELIKFVSILEDLS</sequence>
<evidence type="ECO:0000313" key="2">
    <source>
        <dbReference type="EMBL" id="QEN05514.1"/>
    </source>
</evidence>
<reference evidence="2 3" key="2">
    <citation type="submission" date="2019-09" db="EMBL/GenBank/DDBJ databases">
        <title>Complete Genome Sequence and Methylome Analysis of free living Spirochaetas.</title>
        <authorList>
            <person name="Leshcheva N."/>
            <person name="Mikheeva N."/>
        </authorList>
    </citation>
    <scope>NUCLEOTIDE SEQUENCE [LARGE SCALE GENOMIC DNA]</scope>
    <source>
        <strain evidence="2 3">P</strain>
    </source>
</reference>
<dbReference type="Proteomes" id="UP000323824">
    <property type="component" value="Chromosome"/>
</dbReference>
<keyword evidence="1" id="KW-1133">Transmembrane helix</keyword>
<proteinExistence type="predicted"/>
<reference evidence="2 3" key="1">
    <citation type="submission" date="2019-02" db="EMBL/GenBank/DDBJ databases">
        <authorList>
            <person name="Fomenkov A."/>
            <person name="Dubinina G."/>
            <person name="Grabovich M."/>
            <person name="Vincze T."/>
            <person name="Roberts R.J."/>
        </authorList>
    </citation>
    <scope>NUCLEOTIDE SEQUENCE [LARGE SCALE GENOMIC DNA]</scope>
    <source>
        <strain evidence="2 3">P</strain>
    </source>
</reference>
<keyword evidence="3" id="KW-1185">Reference proteome</keyword>
<dbReference type="EMBL" id="CP035807">
    <property type="protein sequence ID" value="QEN05514.1"/>
    <property type="molecule type" value="Genomic_DNA"/>
</dbReference>
<keyword evidence="1" id="KW-0472">Membrane</keyword>